<dbReference type="InterPro" id="IPR001876">
    <property type="entry name" value="Znf_RanBP2"/>
</dbReference>
<keyword evidence="3" id="KW-0862">Zinc</keyword>
<comment type="caution">
    <text evidence="6">The sequence shown here is derived from an EMBL/GenBank/DDBJ whole genome shotgun (WGS) entry which is preliminary data.</text>
</comment>
<feature type="region of interest" description="Disordered" evidence="4">
    <location>
        <begin position="1"/>
        <end position="29"/>
    </location>
</feature>
<keyword evidence="1" id="KW-0479">Metal-binding</keyword>
<dbReference type="GO" id="GO:0008270">
    <property type="term" value="F:zinc ion binding"/>
    <property type="evidence" value="ECO:0007669"/>
    <property type="project" value="UniProtKB-KW"/>
</dbReference>
<reference evidence="6" key="1">
    <citation type="submission" date="2021-02" db="EMBL/GenBank/DDBJ databases">
        <authorList>
            <person name="Dougan E. K."/>
            <person name="Rhodes N."/>
            <person name="Thang M."/>
            <person name="Chan C."/>
        </authorList>
    </citation>
    <scope>NUCLEOTIDE SEQUENCE</scope>
</reference>
<keyword evidence="2" id="KW-0863">Zinc-finger</keyword>
<accession>A0A813I2V8</accession>
<dbReference type="AlphaFoldDB" id="A0A813I2V8"/>
<feature type="compositionally biased region" description="Low complexity" evidence="4">
    <location>
        <begin position="9"/>
        <end position="21"/>
    </location>
</feature>
<evidence type="ECO:0000256" key="3">
    <source>
        <dbReference type="ARBA" id="ARBA00022833"/>
    </source>
</evidence>
<proteinExistence type="predicted"/>
<gene>
    <name evidence="6" type="ORF">PGLA2088_LOCUS3754</name>
</gene>
<dbReference type="EMBL" id="CAJNNW010003312">
    <property type="protein sequence ID" value="CAE8645259.1"/>
    <property type="molecule type" value="Genomic_DNA"/>
</dbReference>
<dbReference type="Proteomes" id="UP000626109">
    <property type="component" value="Unassembled WGS sequence"/>
</dbReference>
<organism evidence="6 7">
    <name type="scientific">Polarella glacialis</name>
    <name type="common">Dinoflagellate</name>
    <dbReference type="NCBI Taxonomy" id="89957"/>
    <lineage>
        <taxon>Eukaryota</taxon>
        <taxon>Sar</taxon>
        <taxon>Alveolata</taxon>
        <taxon>Dinophyceae</taxon>
        <taxon>Suessiales</taxon>
        <taxon>Suessiaceae</taxon>
        <taxon>Polarella</taxon>
    </lineage>
</organism>
<feature type="non-terminal residue" evidence="6">
    <location>
        <position position="509"/>
    </location>
</feature>
<evidence type="ECO:0000256" key="2">
    <source>
        <dbReference type="ARBA" id="ARBA00022771"/>
    </source>
</evidence>
<evidence type="ECO:0000313" key="6">
    <source>
        <dbReference type="EMBL" id="CAE8645259.1"/>
    </source>
</evidence>
<name>A0A813I2V8_POLGL</name>
<evidence type="ECO:0000259" key="5">
    <source>
        <dbReference type="PROSITE" id="PS01358"/>
    </source>
</evidence>
<evidence type="ECO:0000313" key="7">
    <source>
        <dbReference type="Proteomes" id="UP000626109"/>
    </source>
</evidence>
<feature type="compositionally biased region" description="Acidic residues" evidence="4">
    <location>
        <begin position="47"/>
        <end position="74"/>
    </location>
</feature>
<protein>
    <recommendedName>
        <fullName evidence="5">RanBP2-type domain-containing protein</fullName>
    </recommendedName>
</protein>
<sequence length="509" mass="56329">MDLGPVPPGAAAGGPAAVGVAGAAGGGGAAAGALGVGAAVADNADIIEIDEMKDDEDEDKDEEESQGEDTDEEERNGFNKSQRKSRKIEQLTSVPWRAQENQGDTIPSVRVAPTMAPGLEPLPQRPTGLAGDWICPACEAYNPRSNIHCHYCFRWRCMNCRYSNIAHWNVRKRCKTPIPSSVDAMRGGAEEAASSRGFKLTGEKKEEAACSSNRILEDEEKEADHGRIEVFLPASRASASAGFARPGGDPEIVDMQRRMNALLRPLPYEVAEVPKGLIEIYIVTEEVPIEISHAQKIQVMDGQTAGDLAQATADLSRERATWVIRARPAAGTMRRLQPQERLLRDETYAVMKRPKIGAREVNFEDKIVVFHRRSNAQTLDATFTTAVPHGTMLFQAWQQVQVLRPEILSVWSLTDFYYETREEPQNGWDMAITHDTAVSIIGGGRSGSLEEHRKCMNGEQMNEELWRRIGRTDGVRRIETHKVNEFLRYLETWAGQSPAQEKLTIIPLC</sequence>
<feature type="region of interest" description="Disordered" evidence="4">
    <location>
        <begin position="47"/>
        <end position="106"/>
    </location>
</feature>
<dbReference type="PROSITE" id="PS01358">
    <property type="entry name" value="ZF_RANBP2_1"/>
    <property type="match status" value="1"/>
</dbReference>
<evidence type="ECO:0000256" key="1">
    <source>
        <dbReference type="ARBA" id="ARBA00022723"/>
    </source>
</evidence>
<evidence type="ECO:0000256" key="4">
    <source>
        <dbReference type="SAM" id="MobiDB-lite"/>
    </source>
</evidence>
<feature type="domain" description="RanBP2-type" evidence="5">
    <location>
        <begin position="133"/>
        <end position="152"/>
    </location>
</feature>